<evidence type="ECO:0000313" key="2">
    <source>
        <dbReference type="Proteomes" id="UP001519460"/>
    </source>
</evidence>
<name>A0ABD0KSJ2_9CAEN</name>
<comment type="caution">
    <text evidence="1">The sequence shown here is derived from an EMBL/GenBank/DDBJ whole genome shotgun (WGS) entry which is preliminary data.</text>
</comment>
<organism evidence="1 2">
    <name type="scientific">Batillaria attramentaria</name>
    <dbReference type="NCBI Taxonomy" id="370345"/>
    <lineage>
        <taxon>Eukaryota</taxon>
        <taxon>Metazoa</taxon>
        <taxon>Spiralia</taxon>
        <taxon>Lophotrochozoa</taxon>
        <taxon>Mollusca</taxon>
        <taxon>Gastropoda</taxon>
        <taxon>Caenogastropoda</taxon>
        <taxon>Sorbeoconcha</taxon>
        <taxon>Cerithioidea</taxon>
        <taxon>Batillariidae</taxon>
        <taxon>Batillaria</taxon>
    </lineage>
</organism>
<dbReference type="AlphaFoldDB" id="A0ABD0KSJ2"/>
<reference evidence="1 2" key="1">
    <citation type="journal article" date="2023" name="Sci. Data">
        <title>Genome assembly of the Korean intertidal mud-creeper Batillaria attramentaria.</title>
        <authorList>
            <person name="Patra A.K."/>
            <person name="Ho P.T."/>
            <person name="Jun S."/>
            <person name="Lee S.J."/>
            <person name="Kim Y."/>
            <person name="Won Y.J."/>
        </authorList>
    </citation>
    <scope>NUCLEOTIDE SEQUENCE [LARGE SCALE GENOMIC DNA]</scope>
    <source>
        <strain evidence="1">Wonlab-2016</strain>
    </source>
</reference>
<protein>
    <submittedName>
        <fullName evidence="1">Uncharacterized protein</fullName>
    </submittedName>
</protein>
<dbReference type="Proteomes" id="UP001519460">
    <property type="component" value="Unassembled WGS sequence"/>
</dbReference>
<evidence type="ECO:0000313" key="1">
    <source>
        <dbReference type="EMBL" id="KAK7489760.1"/>
    </source>
</evidence>
<proteinExistence type="predicted"/>
<accession>A0ABD0KSJ2</accession>
<feature type="non-terminal residue" evidence="1">
    <location>
        <position position="1"/>
    </location>
</feature>
<gene>
    <name evidence="1" type="ORF">BaRGS_00018942</name>
</gene>
<dbReference type="EMBL" id="JACVVK020000134">
    <property type="protein sequence ID" value="KAK7489760.1"/>
    <property type="molecule type" value="Genomic_DNA"/>
</dbReference>
<sequence>IVRLHLPGLQDPRYFAFNLTYSLSLGQVRHCKLRVWQGRSPGQDVRVWDQHLVPDELKAKLTVQLDAPQCGNSSDSGECLDPEAWPRQQVSVQYGRSRAVFDLRSAPSGLVPVCSRLTSQGWAVPKIFWTCDGLPCDKKHSQQDGQLVVRGLTVNNTMSVLVHVRLKHNLDLVGNSSKVIQGQAEGGLSTASRCYVNCDGGSVHEVTVLAAECTNCPQDTSLTYRWTYTATNSPSFKEPLTSFADEKEVTQKRLKLRAGWMENVPA</sequence>
<keyword evidence="2" id="KW-1185">Reference proteome</keyword>